<dbReference type="AlphaFoldDB" id="A9UT55"/>
<dbReference type="eggNOG" id="KOG1784">
    <property type="taxonomic scope" value="Eukaryota"/>
</dbReference>
<keyword evidence="3 9" id="KW-0507">mRNA processing</keyword>
<keyword evidence="4 9" id="KW-0747">Spliceosome</keyword>
<name>A9UT55_MONBE</name>
<organism evidence="11 12">
    <name type="scientific">Monosiga brevicollis</name>
    <name type="common">Choanoflagellate</name>
    <dbReference type="NCBI Taxonomy" id="81824"/>
    <lineage>
        <taxon>Eukaryota</taxon>
        <taxon>Choanoflagellata</taxon>
        <taxon>Craspedida</taxon>
        <taxon>Salpingoecidae</taxon>
        <taxon>Monosiga</taxon>
    </lineage>
</organism>
<dbReference type="InterPro" id="IPR034103">
    <property type="entry name" value="Lsm8"/>
</dbReference>
<protein>
    <recommendedName>
        <fullName evidence="9">U6 snRNA-associated Sm-like protein LSm8</fullName>
    </recommendedName>
</protein>
<feature type="domain" description="Sm" evidence="10">
    <location>
        <begin position="1"/>
        <end position="72"/>
    </location>
</feature>
<evidence type="ECO:0000256" key="6">
    <source>
        <dbReference type="ARBA" id="ARBA00023187"/>
    </source>
</evidence>
<evidence type="ECO:0000256" key="9">
    <source>
        <dbReference type="RuleBase" id="RU365048"/>
    </source>
</evidence>
<reference evidence="11 12" key="1">
    <citation type="journal article" date="2008" name="Nature">
        <title>The genome of the choanoflagellate Monosiga brevicollis and the origin of metazoans.</title>
        <authorList>
            <consortium name="JGI Sequencing"/>
            <person name="King N."/>
            <person name="Westbrook M.J."/>
            <person name="Young S.L."/>
            <person name="Kuo A."/>
            <person name="Abedin M."/>
            <person name="Chapman J."/>
            <person name="Fairclough S."/>
            <person name="Hellsten U."/>
            <person name="Isogai Y."/>
            <person name="Letunic I."/>
            <person name="Marr M."/>
            <person name="Pincus D."/>
            <person name="Putnam N."/>
            <person name="Rokas A."/>
            <person name="Wright K.J."/>
            <person name="Zuzow R."/>
            <person name="Dirks W."/>
            <person name="Good M."/>
            <person name="Goodstein D."/>
            <person name="Lemons D."/>
            <person name="Li W."/>
            <person name="Lyons J.B."/>
            <person name="Morris A."/>
            <person name="Nichols S."/>
            <person name="Richter D.J."/>
            <person name="Salamov A."/>
            <person name="Bork P."/>
            <person name="Lim W.A."/>
            <person name="Manning G."/>
            <person name="Miller W.T."/>
            <person name="McGinnis W."/>
            <person name="Shapiro H."/>
            <person name="Tjian R."/>
            <person name="Grigoriev I.V."/>
            <person name="Rokhsar D."/>
        </authorList>
    </citation>
    <scope>NUCLEOTIDE SEQUENCE [LARGE SCALE GENOMIC DNA]</scope>
    <source>
        <strain evidence="12">MX1 / ATCC 50154</strain>
    </source>
</reference>
<keyword evidence="7 9" id="KW-0539">Nucleus</keyword>
<dbReference type="SMART" id="SM00651">
    <property type="entry name" value="Sm"/>
    <property type="match status" value="1"/>
</dbReference>
<evidence type="ECO:0000256" key="5">
    <source>
        <dbReference type="ARBA" id="ARBA00022884"/>
    </source>
</evidence>
<dbReference type="FunFam" id="2.30.30.100:FF:000027">
    <property type="entry name" value="U6 snRNA-associated Sm-like protein LSm8"/>
    <property type="match status" value="1"/>
</dbReference>
<evidence type="ECO:0000313" key="12">
    <source>
        <dbReference type="Proteomes" id="UP000001357"/>
    </source>
</evidence>
<dbReference type="InterPro" id="IPR001163">
    <property type="entry name" value="Sm_dom_euk/arc"/>
</dbReference>
<dbReference type="KEGG" id="mbr:MONBRDRAFT_17908"/>
<dbReference type="FunCoup" id="A9UT55">
    <property type="interactions" value="998"/>
</dbReference>
<dbReference type="InterPro" id="IPR047575">
    <property type="entry name" value="Sm"/>
</dbReference>
<evidence type="ECO:0000256" key="4">
    <source>
        <dbReference type="ARBA" id="ARBA00022728"/>
    </source>
</evidence>
<comment type="subcellular location">
    <subcellularLocation>
        <location evidence="1 9">Nucleus</location>
    </subcellularLocation>
</comment>
<comment type="subunit">
    <text evidence="9">LSm subunits form a heteromer with a doughnut shape.</text>
</comment>
<dbReference type="GO" id="GO:0071011">
    <property type="term" value="C:precatalytic spliceosome"/>
    <property type="evidence" value="ECO:0000318"/>
    <property type="project" value="GO_Central"/>
</dbReference>
<dbReference type="PANTHER" id="PTHR15588:SF9">
    <property type="entry name" value="U6 SNRNA-ASSOCIATED SM-LIKE PROTEIN LSM8"/>
    <property type="match status" value="1"/>
</dbReference>
<dbReference type="Proteomes" id="UP000001357">
    <property type="component" value="Unassembled WGS sequence"/>
</dbReference>
<evidence type="ECO:0000256" key="1">
    <source>
        <dbReference type="ARBA" id="ARBA00004123"/>
    </source>
</evidence>
<evidence type="ECO:0000256" key="7">
    <source>
        <dbReference type="ARBA" id="ARBA00023242"/>
    </source>
</evidence>
<dbReference type="GO" id="GO:0046540">
    <property type="term" value="C:U4/U6 x U5 tri-snRNP complex"/>
    <property type="evidence" value="ECO:0000318"/>
    <property type="project" value="GO_Central"/>
</dbReference>
<dbReference type="GeneID" id="5889079"/>
<dbReference type="RefSeq" id="XP_001743856.1">
    <property type="nucleotide sequence ID" value="XM_001743804.1"/>
</dbReference>
<dbReference type="EMBL" id="CH991545">
    <property type="protein sequence ID" value="EDQ91434.1"/>
    <property type="molecule type" value="Genomic_DNA"/>
</dbReference>
<comment type="similarity">
    <text evidence="2 9">Belongs to the snRNP Sm proteins family.</text>
</comment>
<evidence type="ECO:0000313" key="11">
    <source>
        <dbReference type="EMBL" id="EDQ91434.1"/>
    </source>
</evidence>
<evidence type="ECO:0000256" key="3">
    <source>
        <dbReference type="ARBA" id="ARBA00022664"/>
    </source>
</evidence>
<dbReference type="PANTHER" id="PTHR15588">
    <property type="entry name" value="LSM1"/>
    <property type="match status" value="1"/>
</dbReference>
<dbReference type="InterPro" id="IPR044642">
    <property type="entry name" value="PTHR15588"/>
</dbReference>
<dbReference type="GO" id="GO:0005688">
    <property type="term" value="C:U6 snRNP"/>
    <property type="evidence" value="ECO:0000318"/>
    <property type="project" value="GO_Central"/>
</dbReference>
<dbReference type="STRING" id="81824.A9UT55"/>
<comment type="function">
    <text evidence="9">Plays role in pre-mRNA splicing as component of the U4/U6-U5 tri-snRNP complex that is involved in spliceosome assembly, and as component of the precatalytic spliceosome (spliceosome B complex). The heptameric LSM2-8 complex binds specifically to the 3'-terminal U-tract of U6 snRNA.</text>
</comment>
<dbReference type="PROSITE" id="PS52002">
    <property type="entry name" value="SM"/>
    <property type="match status" value="1"/>
</dbReference>
<proteinExistence type="inferred from homology"/>
<dbReference type="Pfam" id="PF01423">
    <property type="entry name" value="LSM"/>
    <property type="match status" value="1"/>
</dbReference>
<dbReference type="CDD" id="cd01727">
    <property type="entry name" value="LSm8"/>
    <property type="match status" value="1"/>
</dbReference>
<dbReference type="GO" id="GO:0000398">
    <property type="term" value="P:mRNA splicing, via spliceosome"/>
    <property type="evidence" value="ECO:0000318"/>
    <property type="project" value="GO_Central"/>
</dbReference>
<keyword evidence="6 9" id="KW-0508">mRNA splicing</keyword>
<evidence type="ECO:0000256" key="8">
    <source>
        <dbReference type="ARBA" id="ARBA00023274"/>
    </source>
</evidence>
<gene>
    <name evidence="9" type="primary">LSM8</name>
    <name evidence="11" type="ORF">MONBRDRAFT_17908</name>
</gene>
<keyword evidence="12" id="KW-1185">Reference proteome</keyword>
<evidence type="ECO:0000259" key="10">
    <source>
        <dbReference type="PROSITE" id="PS52002"/>
    </source>
</evidence>
<dbReference type="GO" id="GO:0003729">
    <property type="term" value="F:mRNA binding"/>
    <property type="evidence" value="ECO:0000318"/>
    <property type="project" value="GO_Central"/>
</dbReference>
<dbReference type="OMA" id="AACDQTT"/>
<dbReference type="InParanoid" id="A9UT55"/>
<keyword evidence="5 9" id="KW-0694">RNA-binding</keyword>
<accession>A9UT55</accession>
<dbReference type="InterPro" id="IPR010920">
    <property type="entry name" value="LSM_dom_sf"/>
</dbReference>
<keyword evidence="8 9" id="KW-0687">Ribonucleoprotein</keyword>
<dbReference type="Gene3D" id="2.30.30.100">
    <property type="match status" value="1"/>
</dbReference>
<dbReference type="SUPFAM" id="SSF50182">
    <property type="entry name" value="Sm-like ribonucleoproteins"/>
    <property type="match status" value="1"/>
</dbReference>
<evidence type="ECO:0000256" key="2">
    <source>
        <dbReference type="ARBA" id="ARBA00006850"/>
    </source>
</evidence>
<sequence length="92" mass="10046">MEGYMNKAVTIATQDGRLLTGILKGFDQSTNLILNQCYERVFSLHSGVEIVPMGLYIVRGDNVAVVGETDEETDATLDLENVKAAPLNPVVY</sequence>